<evidence type="ECO:0000256" key="1">
    <source>
        <dbReference type="SAM" id="MobiDB-lite"/>
    </source>
</evidence>
<feature type="compositionally biased region" description="Low complexity" evidence="1">
    <location>
        <begin position="692"/>
        <end position="718"/>
    </location>
</feature>
<feature type="region of interest" description="Disordered" evidence="1">
    <location>
        <begin position="243"/>
        <end position="273"/>
    </location>
</feature>
<gene>
    <name evidence="3" type="ORF">TSOC_002165</name>
</gene>
<evidence type="ECO:0008006" key="5">
    <source>
        <dbReference type="Google" id="ProtNLM"/>
    </source>
</evidence>
<evidence type="ECO:0000313" key="4">
    <source>
        <dbReference type="Proteomes" id="UP000236333"/>
    </source>
</evidence>
<dbReference type="AlphaFoldDB" id="A0A2J8AES5"/>
<feature type="compositionally biased region" description="Gly residues" evidence="1">
    <location>
        <begin position="249"/>
        <end position="267"/>
    </location>
</feature>
<dbReference type="InterPro" id="IPR052145">
    <property type="entry name" value="Mediator/Homeobox_domain"/>
</dbReference>
<evidence type="ECO:0000313" key="3">
    <source>
        <dbReference type="EMBL" id="PNH11023.1"/>
    </source>
</evidence>
<dbReference type="OrthoDB" id="543902at2759"/>
<dbReference type="Proteomes" id="UP000236333">
    <property type="component" value="Unassembled WGS sequence"/>
</dbReference>
<name>A0A2J8AES5_9CHLO</name>
<protein>
    <recommendedName>
        <fullName evidence="5">RING-type domain-containing protein</fullName>
    </recommendedName>
</protein>
<feature type="compositionally biased region" description="Gly residues" evidence="1">
    <location>
        <begin position="415"/>
        <end position="425"/>
    </location>
</feature>
<keyword evidence="2" id="KW-1133">Transmembrane helix</keyword>
<comment type="caution">
    <text evidence="3">The sequence shown here is derived from an EMBL/GenBank/DDBJ whole genome shotgun (WGS) entry which is preliminary data.</text>
</comment>
<keyword evidence="4" id="KW-1185">Reference proteome</keyword>
<dbReference type="Gene3D" id="3.30.40.10">
    <property type="entry name" value="Zinc/RING finger domain, C3HC4 (zinc finger)"/>
    <property type="match status" value="1"/>
</dbReference>
<dbReference type="PANTHER" id="PTHR24330:SF19">
    <property type="entry name" value="MEDIATOR OF RNA POLYMERASE II TRANSCRIPTION SUBUNIT 29"/>
    <property type="match status" value="1"/>
</dbReference>
<feature type="transmembrane region" description="Helical" evidence="2">
    <location>
        <begin position="6"/>
        <end position="25"/>
    </location>
</feature>
<keyword evidence="2" id="KW-0472">Membrane</keyword>
<dbReference type="InterPro" id="IPR013083">
    <property type="entry name" value="Znf_RING/FYVE/PHD"/>
</dbReference>
<dbReference type="EMBL" id="PGGS01000040">
    <property type="protein sequence ID" value="PNH11023.1"/>
    <property type="molecule type" value="Genomic_DNA"/>
</dbReference>
<accession>A0A2J8AES5</accession>
<proteinExistence type="predicted"/>
<feature type="compositionally biased region" description="Low complexity" evidence="1">
    <location>
        <begin position="403"/>
        <end position="414"/>
    </location>
</feature>
<dbReference type="PANTHER" id="PTHR24330">
    <property type="entry name" value="HOMEOBOX PROTEIN BARH-LIKE"/>
    <property type="match status" value="1"/>
</dbReference>
<evidence type="ECO:0000256" key="2">
    <source>
        <dbReference type="SAM" id="Phobius"/>
    </source>
</evidence>
<organism evidence="3 4">
    <name type="scientific">Tetrabaena socialis</name>
    <dbReference type="NCBI Taxonomy" id="47790"/>
    <lineage>
        <taxon>Eukaryota</taxon>
        <taxon>Viridiplantae</taxon>
        <taxon>Chlorophyta</taxon>
        <taxon>core chlorophytes</taxon>
        <taxon>Chlorophyceae</taxon>
        <taxon>CS clade</taxon>
        <taxon>Chlamydomonadales</taxon>
        <taxon>Tetrabaenaceae</taxon>
        <taxon>Tetrabaena</taxon>
    </lineage>
</organism>
<feature type="region of interest" description="Disordered" evidence="1">
    <location>
        <begin position="689"/>
        <end position="723"/>
    </location>
</feature>
<reference evidence="3 4" key="1">
    <citation type="journal article" date="2017" name="Mol. Biol. Evol.">
        <title>The 4-celled Tetrabaena socialis nuclear genome reveals the essential components for genetic control of cell number at the origin of multicellularity in the volvocine lineage.</title>
        <authorList>
            <person name="Featherston J."/>
            <person name="Arakaki Y."/>
            <person name="Hanschen E.R."/>
            <person name="Ferris P.J."/>
            <person name="Michod R.E."/>
            <person name="Olson B.J.S.C."/>
            <person name="Nozaki H."/>
            <person name="Durand P.M."/>
        </authorList>
    </citation>
    <scope>NUCLEOTIDE SEQUENCE [LARGE SCALE GENOMIC DNA]</scope>
    <source>
        <strain evidence="3 4">NIES-571</strain>
    </source>
</reference>
<sequence>MCRVASRIAARIILVMAIPYAAYFYQLRTVHELRPINGYANQNQALFWIGDRPSNREFLEARTREAGSGVLTRHEDPAAPPRSLRLEWAVSPVMPLRRPVSSKTFVAGGVMWCLSLGALADFGLPRLAGAVLTHDYLHRHRLSGPVPNGSHEHTFDAERSTMLVSTMLFKAAADGPWRLRFKLEIHGGMAAWEENSTHLEAQYGRALGEQLLVAGVLSDLNLGSELQPEASFSGRPPASTALQPYVAGLTGGSSRKGGGGDIRGTPGGASSTQVRRTRCSRFCSSTASCVNGVNRDRAEEVMHELLHVYRLRNFREAKPPFSGGVYLMENVNGEEEDVDRYGQPIFSYLKECQRSAQAPPLYLPPPGRTTLCRLRGRGRRLTDFEEPWGLRAKAARAKGSEVSNGGRASASANGRNGGDGSGGGGEQAVRTIYLSPLRRAPLDPNQALYAGNLLWLILSRAQWLTGKVPLPGSLATSSHEVLVAVGGPSVADRWEASGAAHILRWHGGMGLPLALLAVFSSDEYAARLMADVLSGWDVGRDGNRGDVKLMNWQGQFVPWHGGDVPPGTAEVSAAADKHADRVLIMCGVALVVYCKQLPVRALLACVGRAWKWGRLQVQGARPGLGRLPERLWGATRAAVEQALQALLLLAQLPAWSRERLLAACAAAWMQVRRNLARFGTWLAGLAADDQRQQQPQQQQHHQQPQQQQPQGQQQQQRWGGAGGGGAVEVAGVGGAAAAGDDDAELCLICMDAPRRHGLLHSGTVHVCVCDKCADDMRKQLTQQQQQGARRRQALQRLQQQQLLACPLCRALVEDVVKVY</sequence>
<keyword evidence="2" id="KW-0812">Transmembrane</keyword>
<feature type="region of interest" description="Disordered" evidence="1">
    <location>
        <begin position="395"/>
        <end position="425"/>
    </location>
</feature>